<keyword evidence="1" id="KW-0732">Signal</keyword>
<gene>
    <name evidence="3" type="ORF">DFQ11_10378</name>
</gene>
<feature type="domain" description="PKD/Chitinase" evidence="2">
    <location>
        <begin position="545"/>
        <end position="624"/>
    </location>
</feature>
<dbReference type="InterPro" id="IPR026341">
    <property type="entry name" value="T9SS_type_B"/>
</dbReference>
<dbReference type="InterPro" id="IPR035986">
    <property type="entry name" value="PKD_dom_sf"/>
</dbReference>
<evidence type="ECO:0000313" key="3">
    <source>
        <dbReference type="EMBL" id="PYE80998.1"/>
    </source>
</evidence>
<reference evidence="3 4" key="1">
    <citation type="submission" date="2018-06" db="EMBL/GenBank/DDBJ databases">
        <title>Genomic Encyclopedia of Type Strains, Phase III (KMG-III): the genomes of soil and plant-associated and newly described type strains.</title>
        <authorList>
            <person name="Whitman W."/>
        </authorList>
    </citation>
    <scope>NUCLEOTIDE SEQUENCE [LARGE SCALE GENOMIC DNA]</scope>
    <source>
        <strain evidence="3 4">CECT 7945</strain>
    </source>
</reference>
<sequence>MKYLVLLTALIGSLFTYSQNIIVDSQNYTPQELIENVLIDSDCIDNINVTNVIGGDFGSTDKSYGYFEANGSSFPFESGIVMSTGRLSNVPGPNTSLSDDDAPNWGGDIDLENALNESGTVNATIIEFEFTSAASQVSFRYLFASEEYQENDPNSCNYSDLFGFLIKPVGAQNQFENIALVPDTDTPVKATTVTPGVPGVCPPQNETYFGGYNGSDAPINFNGQTAILTATANITPNQTYHVKLVIADEKNYRYDSAVFLEAGSFELSTDLGPNMLIATSNALCHGETLEISAVQDGQSAYKWYKDGNLILSEPSNCTDCETYTITEPGTYTIEVTLENNCISYGEVIVEYAPLPVVNDSVLVECDINQDGLTTYNLFNATFDLVNGDQDLSIEGFFLTEADAIANENPITTPEAFQNTYPNQIVYTRIKNQANCSSIAELELQISNNVLNIPDLNGCDGDMVDGFANFDLSLIEGSILNQIPEGANVSYYETEEDAFNETNPLSNSFENSIANEQTIYVKVTSNNQCFSVTSVDLKVLYTPLLEADETVSYCLNTFPEPLKIYGGVLNDLPNNYYYEWQFNGTTTDVTTLFYNVTEPGIYTVIVTDPNGCSASRTITVESSNLAILESVDVIGVDPNNSVSINVSGEGDYEYALDDYNGPYQDSNVFTNVRRGFHTVYIKDKNGCGIVEETISVLGFPKYFTPNGDNQNDTWRVIGTNAQFNQIEVVQIYSRFGKLITQQTTLSGGWDGTLNGRQLPSDDYWFVAKFTDGKTYTGHFALRR</sequence>
<dbReference type="SUPFAM" id="SSF49299">
    <property type="entry name" value="PKD domain"/>
    <property type="match status" value="1"/>
</dbReference>
<dbReference type="Pfam" id="PF13585">
    <property type="entry name" value="CHU_C"/>
    <property type="match status" value="1"/>
</dbReference>
<dbReference type="InterPro" id="IPR022409">
    <property type="entry name" value="PKD/Chitinase_dom"/>
</dbReference>
<dbReference type="CDD" id="cd00146">
    <property type="entry name" value="PKD"/>
    <property type="match status" value="1"/>
</dbReference>
<name>A0A2V4XYQ8_9FLAO</name>
<accession>A0A2V4XYQ8</accession>
<feature type="chain" id="PRO_5016091342" evidence="1">
    <location>
        <begin position="19"/>
        <end position="782"/>
    </location>
</feature>
<organism evidence="3 4">
    <name type="scientific">Winogradskyella epiphytica</name>
    <dbReference type="NCBI Taxonomy" id="262005"/>
    <lineage>
        <taxon>Bacteria</taxon>
        <taxon>Pseudomonadati</taxon>
        <taxon>Bacteroidota</taxon>
        <taxon>Flavobacteriia</taxon>
        <taxon>Flavobacteriales</taxon>
        <taxon>Flavobacteriaceae</taxon>
        <taxon>Winogradskyella</taxon>
    </lineage>
</organism>
<comment type="caution">
    <text evidence="3">The sequence shown here is derived from an EMBL/GenBank/DDBJ whole genome shotgun (WGS) entry which is preliminary data.</text>
</comment>
<dbReference type="AlphaFoldDB" id="A0A2V4XYQ8"/>
<dbReference type="NCBIfam" id="TIGR04131">
    <property type="entry name" value="Bac_Flav_CTERM"/>
    <property type="match status" value="1"/>
</dbReference>
<protein>
    <submittedName>
        <fullName evidence="3">Gliding motility-associated-like protein</fullName>
    </submittedName>
</protein>
<feature type="signal peptide" evidence="1">
    <location>
        <begin position="1"/>
        <end position="18"/>
    </location>
</feature>
<dbReference type="InterPro" id="IPR013783">
    <property type="entry name" value="Ig-like_fold"/>
</dbReference>
<proteinExistence type="predicted"/>
<dbReference type="SMART" id="SM00089">
    <property type="entry name" value="PKD"/>
    <property type="match status" value="1"/>
</dbReference>
<dbReference type="NCBIfam" id="NF038133">
    <property type="entry name" value="choice_anch_L"/>
    <property type="match status" value="1"/>
</dbReference>
<evidence type="ECO:0000256" key="1">
    <source>
        <dbReference type="SAM" id="SignalP"/>
    </source>
</evidence>
<evidence type="ECO:0000259" key="2">
    <source>
        <dbReference type="SMART" id="SM00089"/>
    </source>
</evidence>
<dbReference type="InterPro" id="IPR049804">
    <property type="entry name" value="Choice_anch_L"/>
</dbReference>
<keyword evidence="4" id="KW-1185">Reference proteome</keyword>
<evidence type="ECO:0000313" key="4">
    <source>
        <dbReference type="Proteomes" id="UP000248054"/>
    </source>
</evidence>
<dbReference type="OrthoDB" id="9765926at2"/>
<dbReference type="EMBL" id="QJTD01000003">
    <property type="protein sequence ID" value="PYE80998.1"/>
    <property type="molecule type" value="Genomic_DNA"/>
</dbReference>
<dbReference type="Gene3D" id="2.60.40.10">
    <property type="entry name" value="Immunoglobulins"/>
    <property type="match status" value="1"/>
</dbReference>
<dbReference type="RefSeq" id="WP_110475621.1">
    <property type="nucleotide sequence ID" value="NZ_BMWQ01000003.1"/>
</dbReference>
<dbReference type="Proteomes" id="UP000248054">
    <property type="component" value="Unassembled WGS sequence"/>
</dbReference>